<gene>
    <name evidence="2" type="ORF">DY000_02006927</name>
    <name evidence="1" type="ORF">F2Q70_00011556</name>
</gene>
<dbReference type="EMBL" id="QGKV02000832">
    <property type="protein sequence ID" value="KAF3546062.1"/>
    <property type="molecule type" value="Genomic_DNA"/>
</dbReference>
<accession>A0A8S9MD42</accession>
<dbReference type="AlphaFoldDB" id="A0A8S9MD42"/>
<dbReference type="EMBL" id="QGKY02000089">
    <property type="protein sequence ID" value="KAF2616148.1"/>
    <property type="molecule type" value="Genomic_DNA"/>
</dbReference>
<evidence type="ECO:0000313" key="2">
    <source>
        <dbReference type="EMBL" id="KAF3546062.1"/>
    </source>
</evidence>
<name>A0A8S9MD42_BRACR</name>
<reference evidence="2" key="2">
    <citation type="submission" date="2019-12" db="EMBL/GenBank/DDBJ databases">
        <authorList>
            <person name="Studholme D.J."/>
            <person name="Sarris P."/>
        </authorList>
    </citation>
    <scope>NUCLEOTIDE SEQUENCE</scope>
    <source>
        <strain evidence="2">PFS-1207/04</strain>
        <tissue evidence="2">Leaf</tissue>
    </source>
</reference>
<reference evidence="1" key="1">
    <citation type="submission" date="2019-12" db="EMBL/GenBank/DDBJ databases">
        <title>Genome sequencing and annotation of Brassica cretica.</title>
        <authorList>
            <person name="Studholme D.J."/>
            <person name="Sarris P.F."/>
        </authorList>
    </citation>
    <scope>NUCLEOTIDE SEQUENCE</scope>
    <source>
        <strain evidence="1">PFS-102/07</strain>
        <tissue evidence="1">Leaf</tissue>
    </source>
</reference>
<sequence length="73" mass="7947">MPISCMHDILELNPLNTVIGDGNVSLVNLLDLGSQLSSVDHKKVSIDGPIGISIDTPFTNIDRLPEDNIDRCF</sequence>
<comment type="caution">
    <text evidence="1">The sequence shown here is derived from an EMBL/GenBank/DDBJ whole genome shotgun (WGS) entry which is preliminary data.</text>
</comment>
<keyword evidence="3" id="KW-1185">Reference proteome</keyword>
<dbReference type="Proteomes" id="UP000266723">
    <property type="component" value="Unassembled WGS sequence"/>
</dbReference>
<protein>
    <submittedName>
        <fullName evidence="1">Uncharacterized protein</fullName>
    </submittedName>
</protein>
<organism evidence="1">
    <name type="scientific">Brassica cretica</name>
    <name type="common">Mustard</name>
    <dbReference type="NCBI Taxonomy" id="69181"/>
    <lineage>
        <taxon>Eukaryota</taxon>
        <taxon>Viridiplantae</taxon>
        <taxon>Streptophyta</taxon>
        <taxon>Embryophyta</taxon>
        <taxon>Tracheophyta</taxon>
        <taxon>Spermatophyta</taxon>
        <taxon>Magnoliopsida</taxon>
        <taxon>eudicotyledons</taxon>
        <taxon>Gunneridae</taxon>
        <taxon>Pentapetalae</taxon>
        <taxon>rosids</taxon>
        <taxon>malvids</taxon>
        <taxon>Brassicales</taxon>
        <taxon>Brassicaceae</taxon>
        <taxon>Brassiceae</taxon>
        <taxon>Brassica</taxon>
    </lineage>
</organism>
<evidence type="ECO:0000313" key="1">
    <source>
        <dbReference type="EMBL" id="KAF2616148.1"/>
    </source>
</evidence>
<reference evidence="2 3" key="3">
    <citation type="journal article" date="2020" name="BMC Genomics">
        <title>Intraspecific diversification of the crop wild relative Brassica cretica Lam. using demographic model selection.</title>
        <authorList>
            <person name="Kioukis A."/>
            <person name="Michalopoulou V.A."/>
            <person name="Briers L."/>
            <person name="Pirintsos S."/>
            <person name="Studholme D.J."/>
            <person name="Pavlidis P."/>
            <person name="Sarris P.F."/>
        </authorList>
    </citation>
    <scope>NUCLEOTIDE SEQUENCE [LARGE SCALE GENOMIC DNA]</scope>
    <source>
        <strain evidence="3">cv. PFS-1207/04</strain>
        <strain evidence="2">PFS-1207/04</strain>
    </source>
</reference>
<proteinExistence type="predicted"/>
<evidence type="ECO:0000313" key="3">
    <source>
        <dbReference type="Proteomes" id="UP000266723"/>
    </source>
</evidence>